<protein>
    <submittedName>
        <fullName evidence="1">Uncharacterized protein</fullName>
    </submittedName>
</protein>
<dbReference type="AlphaFoldDB" id="A0A1I3E8R0"/>
<proteinExistence type="predicted"/>
<accession>A0A1I3E8R0</accession>
<evidence type="ECO:0000313" key="1">
    <source>
        <dbReference type="EMBL" id="SFH95367.1"/>
    </source>
</evidence>
<keyword evidence="2" id="KW-1185">Reference proteome</keyword>
<dbReference type="Proteomes" id="UP000199518">
    <property type="component" value="Unassembled WGS sequence"/>
</dbReference>
<organism evidence="1 2">
    <name type="scientific">Planctomicrobium piriforme</name>
    <dbReference type="NCBI Taxonomy" id="1576369"/>
    <lineage>
        <taxon>Bacteria</taxon>
        <taxon>Pseudomonadati</taxon>
        <taxon>Planctomycetota</taxon>
        <taxon>Planctomycetia</taxon>
        <taxon>Planctomycetales</taxon>
        <taxon>Planctomycetaceae</taxon>
        <taxon>Planctomicrobium</taxon>
    </lineage>
</organism>
<evidence type="ECO:0000313" key="2">
    <source>
        <dbReference type="Proteomes" id="UP000199518"/>
    </source>
</evidence>
<name>A0A1I3E8R0_9PLAN</name>
<gene>
    <name evidence="1" type="ORF">SAMN05421753_104123</name>
</gene>
<dbReference type="EMBL" id="FOQD01000004">
    <property type="protein sequence ID" value="SFH95367.1"/>
    <property type="molecule type" value="Genomic_DNA"/>
</dbReference>
<sequence>MGINEAAFIGEQFQSIVKCEAVVSYFRAYFIRISDFEAIKVR</sequence>
<reference evidence="2" key="1">
    <citation type="submission" date="2016-10" db="EMBL/GenBank/DDBJ databases">
        <authorList>
            <person name="Varghese N."/>
            <person name="Submissions S."/>
        </authorList>
    </citation>
    <scope>NUCLEOTIDE SEQUENCE [LARGE SCALE GENOMIC DNA]</scope>
    <source>
        <strain evidence="2">DSM 26348</strain>
    </source>
</reference>